<dbReference type="GO" id="GO:0005096">
    <property type="term" value="F:GTPase activator activity"/>
    <property type="evidence" value="ECO:0007669"/>
    <property type="project" value="InterPro"/>
</dbReference>
<evidence type="ECO:0000313" key="7">
    <source>
        <dbReference type="EMBL" id="KAH9320425.1"/>
    </source>
</evidence>
<organism evidence="7 8">
    <name type="scientific">Taxus chinensis</name>
    <name type="common">Chinese yew</name>
    <name type="synonym">Taxus wallichiana var. chinensis</name>
    <dbReference type="NCBI Taxonomy" id="29808"/>
    <lineage>
        <taxon>Eukaryota</taxon>
        <taxon>Viridiplantae</taxon>
        <taxon>Streptophyta</taxon>
        <taxon>Embryophyta</taxon>
        <taxon>Tracheophyta</taxon>
        <taxon>Spermatophyta</taxon>
        <taxon>Pinopsida</taxon>
        <taxon>Pinidae</taxon>
        <taxon>Conifers II</taxon>
        <taxon>Cupressales</taxon>
        <taxon>Taxaceae</taxon>
        <taxon>Taxus</taxon>
    </lineage>
</organism>
<reference evidence="7 8" key="1">
    <citation type="journal article" date="2021" name="Nat. Plants">
        <title>The Taxus genome provides insights into paclitaxel biosynthesis.</title>
        <authorList>
            <person name="Xiong X."/>
            <person name="Gou J."/>
            <person name="Liao Q."/>
            <person name="Li Y."/>
            <person name="Zhou Q."/>
            <person name="Bi G."/>
            <person name="Li C."/>
            <person name="Du R."/>
            <person name="Wang X."/>
            <person name="Sun T."/>
            <person name="Guo L."/>
            <person name="Liang H."/>
            <person name="Lu P."/>
            <person name="Wu Y."/>
            <person name="Zhang Z."/>
            <person name="Ro D.K."/>
            <person name="Shang Y."/>
            <person name="Huang S."/>
            <person name="Yan J."/>
        </authorList>
    </citation>
    <scope>NUCLEOTIDE SEQUENCE [LARGE SCALE GENOMIC DNA]</scope>
    <source>
        <strain evidence="7">Ta-2019</strain>
    </source>
</reference>
<dbReference type="SUPFAM" id="SSF52047">
    <property type="entry name" value="RNI-like"/>
    <property type="match status" value="1"/>
</dbReference>
<evidence type="ECO:0000256" key="2">
    <source>
        <dbReference type="ARBA" id="ARBA00004496"/>
    </source>
</evidence>
<dbReference type="Pfam" id="PF13943">
    <property type="entry name" value="WPP"/>
    <property type="match status" value="1"/>
</dbReference>
<evidence type="ECO:0000256" key="1">
    <source>
        <dbReference type="ARBA" id="ARBA00004123"/>
    </source>
</evidence>
<gene>
    <name evidence="7" type="ORF">KI387_015064</name>
</gene>
<dbReference type="PANTHER" id="PTHR46761">
    <property type="entry name" value="RAN GTPASE-ACTIVATING PROTEIN 1"/>
    <property type="match status" value="1"/>
</dbReference>
<accession>A0AA38GEP3</accession>
<evidence type="ECO:0000256" key="5">
    <source>
        <dbReference type="SAM" id="MobiDB-lite"/>
    </source>
</evidence>
<evidence type="ECO:0000256" key="4">
    <source>
        <dbReference type="ARBA" id="ARBA00023242"/>
    </source>
</evidence>
<dbReference type="Gene3D" id="3.80.10.10">
    <property type="entry name" value="Ribonuclease Inhibitor"/>
    <property type="match status" value="2"/>
</dbReference>
<dbReference type="Pfam" id="PF13516">
    <property type="entry name" value="LRR_6"/>
    <property type="match status" value="4"/>
</dbReference>
<dbReference type="GO" id="GO:0005737">
    <property type="term" value="C:cytoplasm"/>
    <property type="evidence" value="ECO:0007669"/>
    <property type="project" value="UniProtKB-SubCell"/>
</dbReference>
<feature type="region of interest" description="Disordered" evidence="5">
    <location>
        <begin position="508"/>
        <end position="551"/>
    </location>
</feature>
<name>A0AA38GEP3_TAXCH</name>
<dbReference type="InterPro" id="IPR045203">
    <property type="entry name" value="RanGAP1/2"/>
</dbReference>
<dbReference type="GO" id="GO:0005634">
    <property type="term" value="C:nucleus"/>
    <property type="evidence" value="ECO:0007669"/>
    <property type="project" value="UniProtKB-SubCell"/>
</dbReference>
<keyword evidence="4" id="KW-0539">Nucleus</keyword>
<feature type="compositionally biased region" description="Basic and acidic residues" evidence="5">
    <location>
        <begin position="533"/>
        <end position="551"/>
    </location>
</feature>
<protein>
    <recommendedName>
        <fullName evidence="6">WPP domain-containing protein</fullName>
    </recommendedName>
</protein>
<dbReference type="Proteomes" id="UP000824469">
    <property type="component" value="Unassembled WGS sequence"/>
</dbReference>
<dbReference type="InterPro" id="IPR025265">
    <property type="entry name" value="WPP_dom"/>
</dbReference>
<dbReference type="InterPro" id="IPR001611">
    <property type="entry name" value="Leu-rich_rpt"/>
</dbReference>
<dbReference type="InterPro" id="IPR032675">
    <property type="entry name" value="LRR_dom_sf"/>
</dbReference>
<feature type="compositionally biased region" description="Acidic residues" evidence="5">
    <location>
        <begin position="510"/>
        <end position="532"/>
    </location>
</feature>
<proteinExistence type="predicted"/>
<comment type="subcellular location">
    <subcellularLocation>
        <location evidence="2">Cytoplasm</location>
    </subcellularLocation>
    <subcellularLocation>
        <location evidence="1">Nucleus</location>
    </subcellularLocation>
</comment>
<evidence type="ECO:0000256" key="3">
    <source>
        <dbReference type="ARBA" id="ARBA00022490"/>
    </source>
</evidence>
<dbReference type="EMBL" id="JAHRHJ020000003">
    <property type="protein sequence ID" value="KAH9320425.1"/>
    <property type="molecule type" value="Genomic_DNA"/>
</dbReference>
<keyword evidence="3" id="KW-0963">Cytoplasm</keyword>
<dbReference type="AlphaFoldDB" id="A0AA38GEP3"/>
<dbReference type="Gene3D" id="1.10.246.200">
    <property type="entry name" value="WPP domain"/>
    <property type="match status" value="1"/>
</dbReference>
<sequence length="551" mass="59439">MPMAQNHEKRGFSVKLWPPSESTRLMLVERMTSTLSSESFFSRRYGLLSKEEAAENAKQIEKLAFLAANDHSSEDPNADGSSAVQFYAKESSKLMLDALKRGPTAKAREPVKEAITETVEASPMKETVFDISGGQRGFVNGALATQLLRPLEERGNSYTKICFSNRSFGLEAACVAKSILMGVQKNLTDVDLADFIAGRPEAEALEVMSIFSSVLEGCVLRSLNLSDNALGEKGVRAFGSLLKSQKTLEELYFINNGISVEAARAICELLPSVERLKILHFHNNMTGDDGAKALSQLLKDCIALEDFRCSSTRVGSQGGIALAGALRAGSRLKRLDLRDNMFGKSGGVALSQAISGHLGLTEAYLSYLNFRDKGTIALANSLKEGAPSLKVLEIAGNDITPKAAPALAECLAVKHLLTKFVASENELKDEGSVSICRALAEGHEHLKELDLSTNSITGIGAKAAAEAVANKHDFDLLNIDANFISEEGIVVVKDVLRKGVKGVSVLGSLEDNDEEGGCDDEECESDDEDENEHEGSDSDTELKEKLQNLKM</sequence>
<feature type="domain" description="WPP" evidence="6">
    <location>
        <begin position="13"/>
        <end position="107"/>
    </location>
</feature>
<dbReference type="SMART" id="SM00368">
    <property type="entry name" value="LRR_RI"/>
    <property type="match status" value="9"/>
</dbReference>
<keyword evidence="8" id="KW-1185">Reference proteome</keyword>
<evidence type="ECO:0000259" key="6">
    <source>
        <dbReference type="Pfam" id="PF13943"/>
    </source>
</evidence>
<dbReference type="OMA" id="RDNMFGK"/>
<dbReference type="PANTHER" id="PTHR46761:SF2">
    <property type="entry name" value="RAN GTPASE-ACTIVATING PROTEIN 1"/>
    <property type="match status" value="1"/>
</dbReference>
<comment type="caution">
    <text evidence="7">The sequence shown here is derived from an EMBL/GenBank/DDBJ whole genome shotgun (WGS) entry which is preliminary data.</text>
</comment>
<dbReference type="InterPro" id="IPR038214">
    <property type="entry name" value="WPP_sf"/>
</dbReference>
<evidence type="ECO:0000313" key="8">
    <source>
        <dbReference type="Proteomes" id="UP000824469"/>
    </source>
</evidence>